<dbReference type="AlphaFoldDB" id="A0AAV3Q1F9"/>
<comment type="caution">
    <text evidence="1">The sequence shown here is derived from an EMBL/GenBank/DDBJ whole genome shotgun (WGS) entry which is preliminary data.</text>
</comment>
<dbReference type="PANTHER" id="PTHR48475">
    <property type="entry name" value="RIBONUCLEASE H"/>
    <property type="match status" value="1"/>
</dbReference>
<protein>
    <submittedName>
        <fullName evidence="1">Uncharacterized protein</fullName>
    </submittedName>
</protein>
<dbReference type="EMBL" id="BAABME010003213">
    <property type="protein sequence ID" value="GAA0157912.1"/>
    <property type="molecule type" value="Genomic_DNA"/>
</dbReference>
<gene>
    <name evidence="1" type="ORF">LIER_15069</name>
</gene>
<organism evidence="1 2">
    <name type="scientific">Lithospermum erythrorhizon</name>
    <name type="common">Purple gromwell</name>
    <name type="synonym">Lithospermum officinale var. erythrorhizon</name>
    <dbReference type="NCBI Taxonomy" id="34254"/>
    <lineage>
        <taxon>Eukaryota</taxon>
        <taxon>Viridiplantae</taxon>
        <taxon>Streptophyta</taxon>
        <taxon>Embryophyta</taxon>
        <taxon>Tracheophyta</taxon>
        <taxon>Spermatophyta</taxon>
        <taxon>Magnoliopsida</taxon>
        <taxon>eudicotyledons</taxon>
        <taxon>Gunneridae</taxon>
        <taxon>Pentapetalae</taxon>
        <taxon>asterids</taxon>
        <taxon>lamiids</taxon>
        <taxon>Boraginales</taxon>
        <taxon>Boraginaceae</taxon>
        <taxon>Boraginoideae</taxon>
        <taxon>Lithospermeae</taxon>
        <taxon>Lithospermum</taxon>
    </lineage>
</organism>
<dbReference type="Proteomes" id="UP001454036">
    <property type="component" value="Unassembled WGS sequence"/>
</dbReference>
<dbReference type="PANTHER" id="PTHR48475:SF1">
    <property type="entry name" value="RNASE H TYPE-1 DOMAIN-CONTAINING PROTEIN"/>
    <property type="match status" value="1"/>
</dbReference>
<accession>A0AAV3Q1F9</accession>
<evidence type="ECO:0000313" key="2">
    <source>
        <dbReference type="Proteomes" id="UP001454036"/>
    </source>
</evidence>
<keyword evidence="2" id="KW-1185">Reference proteome</keyword>
<proteinExistence type="predicted"/>
<reference evidence="1 2" key="1">
    <citation type="submission" date="2024-01" db="EMBL/GenBank/DDBJ databases">
        <title>The complete chloroplast genome sequence of Lithospermum erythrorhizon: insights into the phylogenetic relationship among Boraginaceae species and the maternal lineages of purple gromwells.</title>
        <authorList>
            <person name="Okada T."/>
            <person name="Watanabe K."/>
        </authorList>
    </citation>
    <scope>NUCLEOTIDE SEQUENCE [LARGE SCALE GENOMIC DNA]</scope>
</reference>
<name>A0AAV3Q1F9_LITER</name>
<sequence length="87" mass="10192">MVFTQSSATGETPFSLVYGTEAVLPLEVCLPNILQIGFFEDQNAERMRELVDFSDERRDRALVKMQKCKQAMAKFYNRRVKNRKYHV</sequence>
<evidence type="ECO:0000313" key="1">
    <source>
        <dbReference type="EMBL" id="GAA0157912.1"/>
    </source>
</evidence>